<dbReference type="InterPro" id="IPR014797">
    <property type="entry name" value="CKK_CAMSAP"/>
</dbReference>
<accession>A0A5E4QWD0</accession>
<feature type="compositionally biased region" description="Basic and acidic residues" evidence="8">
    <location>
        <begin position="575"/>
        <end position="602"/>
    </location>
</feature>
<dbReference type="GO" id="GO:0005516">
    <property type="term" value="F:calmodulin binding"/>
    <property type="evidence" value="ECO:0007669"/>
    <property type="project" value="InterPro"/>
</dbReference>
<evidence type="ECO:0000256" key="7">
    <source>
        <dbReference type="SAM" id="Coils"/>
    </source>
</evidence>
<keyword evidence="5" id="KW-0206">Cytoskeleton</keyword>
<comment type="subcellular location">
    <subcellularLocation>
        <location evidence="1">Cytoplasm</location>
        <location evidence="1">Cytoskeleton</location>
    </subcellularLocation>
</comment>
<evidence type="ECO:0000256" key="1">
    <source>
        <dbReference type="ARBA" id="ARBA00004245"/>
    </source>
</evidence>
<dbReference type="InterPro" id="IPR022613">
    <property type="entry name" value="CH_CAMSAP_2"/>
</dbReference>
<evidence type="ECO:0000256" key="5">
    <source>
        <dbReference type="ARBA" id="ARBA00023212"/>
    </source>
</evidence>
<dbReference type="PANTHER" id="PTHR21595">
    <property type="entry name" value="PATRONIN"/>
    <property type="match status" value="1"/>
</dbReference>
<dbReference type="SMART" id="SM01051">
    <property type="entry name" value="CAMSAP_CKK"/>
    <property type="match status" value="1"/>
</dbReference>
<dbReference type="InterPro" id="IPR011033">
    <property type="entry name" value="PRC_barrel-like_sf"/>
</dbReference>
<reference evidence="11 12" key="1">
    <citation type="submission" date="2017-07" db="EMBL/GenBank/DDBJ databases">
        <authorList>
            <person name="Talla V."/>
            <person name="Backstrom N."/>
        </authorList>
    </citation>
    <scope>NUCLEOTIDE SEQUENCE [LARGE SCALE GENOMIC DNA]</scope>
</reference>
<evidence type="ECO:0000256" key="2">
    <source>
        <dbReference type="ARBA" id="ARBA00022490"/>
    </source>
</evidence>
<dbReference type="InterPro" id="IPR031372">
    <property type="entry name" value="CAMSAP_CC1"/>
</dbReference>
<keyword evidence="3 6" id="KW-0493">Microtubule</keyword>
<comment type="domain">
    <text evidence="6">The CKK domain binds microtubules.</text>
</comment>
<evidence type="ECO:0000256" key="9">
    <source>
        <dbReference type="SAM" id="Phobius"/>
    </source>
</evidence>
<keyword evidence="9" id="KW-0472">Membrane</keyword>
<dbReference type="GO" id="GO:0030507">
    <property type="term" value="F:spectrin binding"/>
    <property type="evidence" value="ECO:0007669"/>
    <property type="project" value="InterPro"/>
</dbReference>
<gene>
    <name evidence="11" type="ORF">LSINAPIS_LOCUS12275</name>
</gene>
<dbReference type="EMBL" id="FZQP02005666">
    <property type="protein sequence ID" value="VVD01963.1"/>
    <property type="molecule type" value="Genomic_DNA"/>
</dbReference>
<dbReference type="GO" id="GO:0007026">
    <property type="term" value="P:negative regulation of microtubule depolymerization"/>
    <property type="evidence" value="ECO:0007669"/>
    <property type="project" value="TreeGrafter"/>
</dbReference>
<dbReference type="InterPro" id="IPR032940">
    <property type="entry name" value="CAMSAP"/>
</dbReference>
<dbReference type="GO" id="GO:0051011">
    <property type="term" value="F:microtubule minus-end binding"/>
    <property type="evidence" value="ECO:0007669"/>
    <property type="project" value="TreeGrafter"/>
</dbReference>
<keyword evidence="9" id="KW-1133">Transmembrane helix</keyword>
<dbReference type="FunFam" id="3.10.20.360:FF:000002">
    <property type="entry name" value="Patronin, isoform M"/>
    <property type="match status" value="1"/>
</dbReference>
<comment type="similarity">
    <text evidence="6">Belongs to the CAMSAP1 family.</text>
</comment>
<feature type="transmembrane region" description="Helical" evidence="9">
    <location>
        <begin position="256"/>
        <end position="289"/>
    </location>
</feature>
<dbReference type="GO" id="GO:0031175">
    <property type="term" value="P:neuron projection development"/>
    <property type="evidence" value="ECO:0007669"/>
    <property type="project" value="InterPro"/>
</dbReference>
<evidence type="ECO:0000256" key="4">
    <source>
        <dbReference type="ARBA" id="ARBA00023054"/>
    </source>
</evidence>
<feature type="region of interest" description="Disordered" evidence="8">
    <location>
        <begin position="575"/>
        <end position="679"/>
    </location>
</feature>
<protein>
    <recommendedName>
        <fullName evidence="10">CKK domain-containing protein</fullName>
    </recommendedName>
</protein>
<feature type="region of interest" description="Disordered" evidence="8">
    <location>
        <begin position="806"/>
        <end position="827"/>
    </location>
</feature>
<keyword evidence="12" id="KW-1185">Reference proteome</keyword>
<feature type="coiled-coil region" evidence="7">
    <location>
        <begin position="423"/>
        <end position="454"/>
    </location>
</feature>
<feature type="region of interest" description="Disordered" evidence="8">
    <location>
        <begin position="724"/>
        <end position="744"/>
    </location>
</feature>
<dbReference type="PROSITE" id="PS51508">
    <property type="entry name" value="CKK"/>
    <property type="match status" value="1"/>
</dbReference>
<dbReference type="Proteomes" id="UP000324832">
    <property type="component" value="Unassembled WGS sequence"/>
</dbReference>
<name>A0A5E4QWD0_9NEOP</name>
<dbReference type="Gene3D" id="3.10.20.360">
    <property type="entry name" value="CKK domain"/>
    <property type="match status" value="1"/>
</dbReference>
<dbReference type="PANTHER" id="PTHR21595:SF0">
    <property type="entry name" value="PATRONIN"/>
    <property type="match status" value="1"/>
</dbReference>
<feature type="region of interest" description="Disordered" evidence="8">
    <location>
        <begin position="764"/>
        <end position="788"/>
    </location>
</feature>
<feature type="domain" description="CKK" evidence="10">
    <location>
        <begin position="856"/>
        <end position="990"/>
    </location>
</feature>
<evidence type="ECO:0000313" key="12">
    <source>
        <dbReference type="Proteomes" id="UP000324832"/>
    </source>
</evidence>
<dbReference type="Pfam" id="PF11971">
    <property type="entry name" value="CAMSAP_CH"/>
    <property type="match status" value="1"/>
</dbReference>
<dbReference type="GO" id="GO:0031122">
    <property type="term" value="P:cytoplasmic microtubule organization"/>
    <property type="evidence" value="ECO:0007669"/>
    <property type="project" value="TreeGrafter"/>
</dbReference>
<sequence length="997" mass="111520">MKLHRLWKCSNSPEIYRRFSELRADLKTRIESSYCDYIKYIEVNIKANPRGFWRHVSSLRTKGGFEPSVTFEGQTFSGVAAADAFANFFSSTFLPDVPVLDTDEAYGFARTLPDVCEGSALAALVASYCPGALERGAVRAARPRASLHDCLHNLLLVRDFCRDHLPYDCFHMPPEDVAYMRGMKMLFCTKIIEDVGAHLFQLDAAEPGSDAGRPFQHAGGAPREGGAESGERLVLYVYYDVFLAGRQLPLIKIIKITTFIFCFLFNIVTICSTQASVGAVTYTFIILMIVKMNNLFTNIIIIPIGAPVALIIRLNMIINYLIYRFLKKLLIGLFVLLFVFQKHELLLKRCDTRSEREIERSSEERERRKSMSMVTSPAVTTWQQHFEQHDQHINGGQLPAELDAEGGGGDTGGAGGGAMSAQLNNIRLKLEEKRRRIELDKRRLEAAVSRQRQQLGHQAFLQAVTRHSQFSSQQDVSRAGASLFGSTPQLPQLPHFEPAYRHIEPERRTFYLHESPPPAPAPQRRTWAQHADLRGWQEREVLQGMGRLHISSGTRTYRIPSPTRPALFRRDELARPAHSEPARPAHSELARPAHPEPAEPEKGFYISFEEPPRRAKPPLRSTRGSPRKEPASPPPAPDHVWARPHRNMVAESSPERCVSPARDPHEHEPQRDAIARQTQRVTNAEPAALLIGEGEPDPNSAEEMERKKERIMLLSLQRRQRAEEARARSEAAAAARRQRDEAAAEGKVINKTDLESLREGAAVLSGGGAAGGAGAARVRGKAGRARPKTIHVDSDALHAADTLRRQPSATNLAERVSDEPQTTRGRSKYSTYQNNFKAGRKSSSLMNLCAGGRCAGPRLYKQPATKSNRGIMLNAVEYCVFPGAVNADAKRRVLEEIARSESKHFLVLFRDAGCQFRALYAYCPEAELVAKLYGTGPRSVTDRMFDKFFKYNSGSKCFSQIHTKHLTVTIDAFTIHNSLWQGKKVQLPSKKDMALVI</sequence>
<feature type="compositionally biased region" description="Gly residues" evidence="8">
    <location>
        <begin position="765"/>
        <end position="774"/>
    </location>
</feature>
<feature type="transmembrane region" description="Helical" evidence="9">
    <location>
        <begin position="295"/>
        <end position="314"/>
    </location>
</feature>
<dbReference type="GO" id="GO:0036449">
    <property type="term" value="C:microtubule minus-end"/>
    <property type="evidence" value="ECO:0007669"/>
    <property type="project" value="TreeGrafter"/>
</dbReference>
<feature type="compositionally biased region" description="Basic residues" evidence="8">
    <location>
        <begin position="778"/>
        <end position="788"/>
    </location>
</feature>
<proteinExistence type="inferred from homology"/>
<dbReference type="Pfam" id="PF08683">
    <property type="entry name" value="CAMSAP_CKK"/>
    <property type="match status" value="1"/>
</dbReference>
<evidence type="ECO:0000256" key="8">
    <source>
        <dbReference type="SAM" id="MobiDB-lite"/>
    </source>
</evidence>
<keyword evidence="9" id="KW-0812">Transmembrane</keyword>
<dbReference type="Pfam" id="PF17095">
    <property type="entry name" value="CAMSAP_CC1"/>
    <property type="match status" value="1"/>
</dbReference>
<evidence type="ECO:0000259" key="10">
    <source>
        <dbReference type="PROSITE" id="PS51508"/>
    </source>
</evidence>
<evidence type="ECO:0000256" key="6">
    <source>
        <dbReference type="PROSITE-ProRule" id="PRU00841"/>
    </source>
</evidence>
<keyword evidence="2" id="KW-0963">Cytoplasm</keyword>
<dbReference type="InterPro" id="IPR038209">
    <property type="entry name" value="CKK_dom_sf"/>
</dbReference>
<dbReference type="AlphaFoldDB" id="A0A5E4QWD0"/>
<feature type="transmembrane region" description="Helical" evidence="9">
    <location>
        <begin position="321"/>
        <end position="340"/>
    </location>
</feature>
<dbReference type="SUPFAM" id="SSF50346">
    <property type="entry name" value="PRC-barrel domain"/>
    <property type="match status" value="1"/>
</dbReference>
<feature type="compositionally biased region" description="Basic and acidic residues" evidence="8">
    <location>
        <begin position="662"/>
        <end position="674"/>
    </location>
</feature>
<organism evidence="11 12">
    <name type="scientific">Leptidea sinapis</name>
    <dbReference type="NCBI Taxonomy" id="189913"/>
    <lineage>
        <taxon>Eukaryota</taxon>
        <taxon>Metazoa</taxon>
        <taxon>Ecdysozoa</taxon>
        <taxon>Arthropoda</taxon>
        <taxon>Hexapoda</taxon>
        <taxon>Insecta</taxon>
        <taxon>Pterygota</taxon>
        <taxon>Neoptera</taxon>
        <taxon>Endopterygota</taxon>
        <taxon>Lepidoptera</taxon>
        <taxon>Glossata</taxon>
        <taxon>Ditrysia</taxon>
        <taxon>Papilionoidea</taxon>
        <taxon>Pieridae</taxon>
        <taxon>Dismorphiinae</taxon>
        <taxon>Leptidea</taxon>
    </lineage>
</organism>
<evidence type="ECO:0000313" key="11">
    <source>
        <dbReference type="EMBL" id="VVD01963.1"/>
    </source>
</evidence>
<keyword evidence="4 7" id="KW-0175">Coiled coil</keyword>
<evidence type="ECO:0000256" key="3">
    <source>
        <dbReference type="ARBA" id="ARBA00022701"/>
    </source>
</evidence>